<dbReference type="EMBL" id="JAPEVI010000003">
    <property type="protein sequence ID" value="MCX2722997.1"/>
    <property type="molecule type" value="Genomic_DNA"/>
</dbReference>
<reference evidence="4 5" key="1">
    <citation type="journal article" date="2016" name="Int. J. Syst. Evol. Microbiol.">
        <title>Labrenzia salina sp. nov., isolated from the rhizosphere of the halophyte Arthrocnemum macrostachyum.</title>
        <authorList>
            <person name="Camacho M."/>
            <person name="Redondo-Gomez S."/>
            <person name="Rodriguez-Llorente I."/>
            <person name="Rohde M."/>
            <person name="Sproer C."/>
            <person name="Schumann P."/>
            <person name="Klenk H.P."/>
            <person name="Montero-Calasanz M.D.C."/>
        </authorList>
    </citation>
    <scope>NUCLEOTIDE SEQUENCE [LARGE SCALE GENOMIC DNA]</scope>
    <source>
        <strain evidence="4 5">DSM 29163</strain>
    </source>
</reference>
<evidence type="ECO:0000256" key="1">
    <source>
        <dbReference type="SAM" id="MobiDB-lite"/>
    </source>
</evidence>
<dbReference type="PANTHER" id="PTHR38731:SF3">
    <property type="entry name" value="BLL6125 PROTEIN"/>
    <property type="match status" value="1"/>
</dbReference>
<sequence>MFAGRLARCLSVLILVSLVLGPSFAGAEEWVVKRVSGIAYFVAPGVEAYRVEKGMVFEKGFTMGTRPGARALIARGDETIAVGPNTTFAISKRLSRGTRTTLLQRKGTIEVDVEKRQRPHFTVETPFFAAVVKGTRFEVRVREKQARVSVERGVVAVEDFASGDRTELGAGQSASSAPARKVGLSVAGKTKPVVSPGAKRAPAFETPAVKNVPAHSGAANAQADGPSGNVGASHAGSASSASKAGNAANSGAGGNANAGGSSNSGGNGASGGSGGSAGSGSDNSGSSGNAGSNGKNR</sequence>
<feature type="region of interest" description="Disordered" evidence="1">
    <location>
        <begin position="214"/>
        <end position="297"/>
    </location>
</feature>
<dbReference type="PANTHER" id="PTHR38731">
    <property type="entry name" value="LIPL45-RELATED LIPOPROTEIN-RELATED"/>
    <property type="match status" value="1"/>
</dbReference>
<gene>
    <name evidence="4" type="ORF">ON753_11525</name>
</gene>
<dbReference type="Gene3D" id="2.60.120.1440">
    <property type="match status" value="1"/>
</dbReference>
<evidence type="ECO:0000313" key="5">
    <source>
        <dbReference type="Proteomes" id="UP001300261"/>
    </source>
</evidence>
<proteinExistence type="predicted"/>
<keyword evidence="5" id="KW-1185">Reference proteome</keyword>
<comment type="caution">
    <text evidence="4">The sequence shown here is derived from an EMBL/GenBank/DDBJ whole genome shotgun (WGS) entry which is preliminary data.</text>
</comment>
<feature type="compositionally biased region" description="Low complexity" evidence="1">
    <location>
        <begin position="279"/>
        <end position="297"/>
    </location>
</feature>
<evidence type="ECO:0000259" key="3">
    <source>
        <dbReference type="Pfam" id="PF04773"/>
    </source>
</evidence>
<accession>A0ABT3R177</accession>
<organism evidence="4 5">
    <name type="scientific">Roseibium salinum</name>
    <dbReference type="NCBI Taxonomy" id="1604349"/>
    <lineage>
        <taxon>Bacteria</taxon>
        <taxon>Pseudomonadati</taxon>
        <taxon>Pseudomonadota</taxon>
        <taxon>Alphaproteobacteria</taxon>
        <taxon>Hyphomicrobiales</taxon>
        <taxon>Stappiaceae</taxon>
        <taxon>Roseibium</taxon>
    </lineage>
</organism>
<protein>
    <submittedName>
        <fullName evidence="4">FecR family protein</fullName>
    </submittedName>
</protein>
<feature type="compositionally biased region" description="Low complexity" evidence="1">
    <location>
        <begin position="227"/>
        <end position="250"/>
    </location>
</feature>
<evidence type="ECO:0000313" key="4">
    <source>
        <dbReference type="EMBL" id="MCX2722997.1"/>
    </source>
</evidence>
<dbReference type="Pfam" id="PF04773">
    <property type="entry name" value="FecR"/>
    <property type="match status" value="1"/>
</dbReference>
<evidence type="ECO:0000256" key="2">
    <source>
        <dbReference type="SAM" id="SignalP"/>
    </source>
</evidence>
<feature type="chain" id="PRO_5046311334" evidence="2">
    <location>
        <begin position="28"/>
        <end position="297"/>
    </location>
</feature>
<feature type="compositionally biased region" description="Gly residues" evidence="1">
    <location>
        <begin position="251"/>
        <end position="278"/>
    </location>
</feature>
<keyword evidence="2" id="KW-0732">Signal</keyword>
<name>A0ABT3R177_9HYPH</name>
<dbReference type="InterPro" id="IPR006860">
    <property type="entry name" value="FecR"/>
</dbReference>
<dbReference type="RefSeq" id="WP_265962660.1">
    <property type="nucleotide sequence ID" value="NZ_JAPEVI010000003.1"/>
</dbReference>
<feature type="domain" description="FecR protein" evidence="3">
    <location>
        <begin position="64"/>
        <end position="155"/>
    </location>
</feature>
<dbReference type="Proteomes" id="UP001300261">
    <property type="component" value="Unassembled WGS sequence"/>
</dbReference>
<feature type="signal peptide" evidence="2">
    <location>
        <begin position="1"/>
        <end position="27"/>
    </location>
</feature>